<evidence type="ECO:0000256" key="9">
    <source>
        <dbReference type="ARBA" id="ARBA00026227"/>
    </source>
</evidence>
<feature type="region of interest" description="Disordered" evidence="11">
    <location>
        <begin position="1"/>
        <end position="54"/>
    </location>
</feature>
<dbReference type="AlphaFoldDB" id="A0A4U0V6N2"/>
<dbReference type="GO" id="GO:0044614">
    <property type="term" value="C:nuclear pore cytoplasmic filaments"/>
    <property type="evidence" value="ECO:0007669"/>
    <property type="project" value="TreeGrafter"/>
</dbReference>
<organism evidence="12 13">
    <name type="scientific">Friedmanniomyces endolithicus</name>
    <dbReference type="NCBI Taxonomy" id="329885"/>
    <lineage>
        <taxon>Eukaryota</taxon>
        <taxon>Fungi</taxon>
        <taxon>Dikarya</taxon>
        <taxon>Ascomycota</taxon>
        <taxon>Pezizomycotina</taxon>
        <taxon>Dothideomycetes</taxon>
        <taxon>Dothideomycetidae</taxon>
        <taxon>Mycosphaerellales</taxon>
        <taxon>Teratosphaeriaceae</taxon>
        <taxon>Friedmanniomyces</taxon>
    </lineage>
</organism>
<accession>A0A4U0V6N2</accession>
<keyword evidence="8" id="KW-0539">Nucleus</keyword>
<dbReference type="GO" id="GO:0031369">
    <property type="term" value="F:translation initiation factor binding"/>
    <property type="evidence" value="ECO:0007669"/>
    <property type="project" value="TreeGrafter"/>
</dbReference>
<evidence type="ECO:0000256" key="3">
    <source>
        <dbReference type="ARBA" id="ARBA00022448"/>
    </source>
</evidence>
<protein>
    <recommendedName>
        <fullName evidence="9">mRNA export factor GLE1</fullName>
    </recommendedName>
    <alternativeName>
        <fullName evidence="10">Nucleoporin GLE1</fullName>
    </alternativeName>
</protein>
<dbReference type="STRING" id="329885.A0A4U0V6N2"/>
<sequence>MSSPFGASEHSRSTPRSSPSRQRLSGSRNGRVNGHSRSSHRDSSANSNDSPSRQLWEEFGRVVLDDDRSFKRSLDVQAAEQERLHRIALDEALAHHEAVRQSAERARERVDLEIWREQRRREEVERKTVEEQKRRLAAEEAEREEERLADARRMQEQRKQQEARERQKEDVERQAEAEKQRSEREKAERLRKTAQEKEDADRKVREEAASREQELKKAQNPDPPPIQLQPKTNGVTPTTTSKALTTEQQQAPLASAVTSGLVSSPEQRKAVHQRYLALWRRLKAFRRETEKQCKDAGFKDLGELKRSINTQVGMINKTDKVANKNYLTKIEAIFKQALTIAGPTVDIREYLPSADPATLAQATPADAQYPAILLYLLHQFAKRTIRQLIAEGGADTEVCDPIGIILVQVFARPDYQWREHSLIDLLWAKYHFLCPQLFGIRVQEGEGEEYFRRVTGLAAGFSAVTLRDFSKSRNRNPAPNTLWWESTARILNLSATQTQMTHFVILKASITDFVPRILQLFGGAGKAVIKNAVTVFPGKAAKVVPKMPGEKAGMGPAVMALDTARAGLMTSVGERGGGWGVGGGFSAYARGDTGSGGRFGGGGGFGSGSFATAGFAGFASGGSGVPSTGFGTGGGFASNPLGVLAAPSLKSASGVIGYIPTTFTTAPSAAAKPTLLPTGIAGMFGGAVKAQSTPGGSFYDRPRGPAVLGKGLQGGWNA</sequence>
<keyword evidence="4" id="KW-0509">mRNA transport</keyword>
<comment type="caution">
    <text evidence="12">The sequence shown here is derived from an EMBL/GenBank/DDBJ whole genome shotgun (WGS) entry which is preliminary data.</text>
</comment>
<feature type="compositionally biased region" description="Low complexity" evidence="11">
    <location>
        <begin position="14"/>
        <end position="28"/>
    </location>
</feature>
<dbReference type="GO" id="GO:0015031">
    <property type="term" value="P:protein transport"/>
    <property type="evidence" value="ECO:0007669"/>
    <property type="project" value="UniProtKB-KW"/>
</dbReference>
<dbReference type="GO" id="GO:0005737">
    <property type="term" value="C:cytoplasm"/>
    <property type="evidence" value="ECO:0007669"/>
    <property type="project" value="TreeGrafter"/>
</dbReference>
<dbReference type="OrthoDB" id="420884at2759"/>
<name>A0A4U0V6N2_9PEZI</name>
<evidence type="ECO:0000256" key="4">
    <source>
        <dbReference type="ARBA" id="ARBA00022816"/>
    </source>
</evidence>
<dbReference type="InterPro" id="IPR012476">
    <property type="entry name" value="GLE1"/>
</dbReference>
<evidence type="ECO:0000313" key="13">
    <source>
        <dbReference type="Proteomes" id="UP000310066"/>
    </source>
</evidence>
<dbReference type="GO" id="GO:0000822">
    <property type="term" value="F:inositol hexakisphosphate binding"/>
    <property type="evidence" value="ECO:0007669"/>
    <property type="project" value="TreeGrafter"/>
</dbReference>
<dbReference type="PANTHER" id="PTHR12960:SF0">
    <property type="entry name" value="MRNA EXPORT FACTOR GLE1"/>
    <property type="match status" value="1"/>
</dbReference>
<keyword evidence="3" id="KW-0813">Transport</keyword>
<keyword evidence="5" id="KW-0653">Protein transport</keyword>
<evidence type="ECO:0000256" key="7">
    <source>
        <dbReference type="ARBA" id="ARBA00023132"/>
    </source>
</evidence>
<proteinExistence type="inferred from homology"/>
<comment type="subcellular location">
    <subcellularLocation>
        <location evidence="1">Nucleus</location>
        <location evidence="1">Nuclear pore complex</location>
    </subcellularLocation>
</comment>
<dbReference type="GO" id="GO:0016973">
    <property type="term" value="P:poly(A)+ mRNA export from nucleus"/>
    <property type="evidence" value="ECO:0007669"/>
    <property type="project" value="InterPro"/>
</dbReference>
<feature type="compositionally biased region" description="Polar residues" evidence="11">
    <location>
        <begin position="229"/>
        <end position="239"/>
    </location>
</feature>
<dbReference type="PANTHER" id="PTHR12960">
    <property type="entry name" value="GLE-1-RELATED"/>
    <property type="match status" value="1"/>
</dbReference>
<comment type="similarity">
    <text evidence="2">Belongs to the GLE1 family.</text>
</comment>
<evidence type="ECO:0000256" key="6">
    <source>
        <dbReference type="ARBA" id="ARBA00023010"/>
    </source>
</evidence>
<feature type="compositionally biased region" description="Basic and acidic residues" evidence="11">
    <location>
        <begin position="121"/>
        <end position="219"/>
    </location>
</feature>
<keyword evidence="7" id="KW-0906">Nuclear pore complex</keyword>
<evidence type="ECO:0000256" key="8">
    <source>
        <dbReference type="ARBA" id="ARBA00023242"/>
    </source>
</evidence>
<reference evidence="12 13" key="1">
    <citation type="submission" date="2017-03" db="EMBL/GenBank/DDBJ databases">
        <title>Genomes of endolithic fungi from Antarctica.</title>
        <authorList>
            <person name="Coleine C."/>
            <person name="Masonjones S."/>
            <person name="Stajich J.E."/>
        </authorList>
    </citation>
    <scope>NUCLEOTIDE SEQUENCE [LARGE SCALE GENOMIC DNA]</scope>
    <source>
        <strain evidence="12 13">CCFEE 5311</strain>
    </source>
</reference>
<dbReference type="GO" id="GO:0005543">
    <property type="term" value="F:phospholipid binding"/>
    <property type="evidence" value="ECO:0007669"/>
    <property type="project" value="TreeGrafter"/>
</dbReference>
<evidence type="ECO:0000256" key="5">
    <source>
        <dbReference type="ARBA" id="ARBA00022927"/>
    </source>
</evidence>
<evidence type="ECO:0000256" key="2">
    <source>
        <dbReference type="ARBA" id="ARBA00011056"/>
    </source>
</evidence>
<dbReference type="Gene3D" id="1.25.40.510">
    <property type="entry name" value="GLE1-like"/>
    <property type="match status" value="1"/>
</dbReference>
<evidence type="ECO:0000256" key="11">
    <source>
        <dbReference type="SAM" id="MobiDB-lite"/>
    </source>
</evidence>
<dbReference type="Pfam" id="PF07817">
    <property type="entry name" value="GLE1"/>
    <property type="match status" value="2"/>
</dbReference>
<feature type="region of interest" description="Disordered" evidence="11">
    <location>
        <begin position="121"/>
        <end position="239"/>
    </location>
</feature>
<evidence type="ECO:0000256" key="1">
    <source>
        <dbReference type="ARBA" id="ARBA00004567"/>
    </source>
</evidence>
<dbReference type="EMBL" id="NAJP01000018">
    <property type="protein sequence ID" value="TKA43526.1"/>
    <property type="molecule type" value="Genomic_DNA"/>
</dbReference>
<evidence type="ECO:0000256" key="10">
    <source>
        <dbReference type="ARBA" id="ARBA00029983"/>
    </source>
</evidence>
<gene>
    <name evidence="12" type="ORF">B0A54_05308</name>
</gene>
<keyword evidence="6" id="KW-0811">Translocation</keyword>
<evidence type="ECO:0000313" key="12">
    <source>
        <dbReference type="EMBL" id="TKA43526.1"/>
    </source>
</evidence>
<dbReference type="InterPro" id="IPR038506">
    <property type="entry name" value="GLE1-like_sf"/>
</dbReference>
<dbReference type="Proteomes" id="UP000310066">
    <property type="component" value="Unassembled WGS sequence"/>
</dbReference>